<dbReference type="PROSITE" id="PS50238">
    <property type="entry name" value="RHOGAP"/>
    <property type="match status" value="1"/>
</dbReference>
<dbReference type="SUPFAM" id="SSF48350">
    <property type="entry name" value="GTPase activation domain, GAP"/>
    <property type="match status" value="1"/>
</dbReference>
<dbReference type="PANTHER" id="PTHR15228">
    <property type="entry name" value="SPERMATHECAL PHYSIOLOGY VARIANT"/>
    <property type="match status" value="1"/>
</dbReference>
<keyword evidence="1" id="KW-0343">GTPase activation</keyword>
<name>A0A9J6EP69_RHIMP</name>
<feature type="domain" description="Rho-GAP" evidence="3">
    <location>
        <begin position="1"/>
        <end position="122"/>
    </location>
</feature>
<dbReference type="GO" id="GO:0051056">
    <property type="term" value="P:regulation of small GTPase mediated signal transduction"/>
    <property type="evidence" value="ECO:0007669"/>
    <property type="project" value="UniProtKB-ARBA"/>
</dbReference>
<dbReference type="GO" id="GO:0005096">
    <property type="term" value="F:GTPase activator activity"/>
    <property type="evidence" value="ECO:0007669"/>
    <property type="project" value="UniProtKB-KW"/>
</dbReference>
<evidence type="ECO:0000259" key="3">
    <source>
        <dbReference type="PROSITE" id="PS50238"/>
    </source>
</evidence>
<reference evidence="4" key="1">
    <citation type="journal article" date="2020" name="Cell">
        <title>Large-Scale Comparative Analyses of Tick Genomes Elucidate Their Genetic Diversity and Vector Capacities.</title>
        <authorList>
            <consortium name="Tick Genome and Microbiome Consortium (TIGMIC)"/>
            <person name="Jia N."/>
            <person name="Wang J."/>
            <person name="Shi W."/>
            <person name="Du L."/>
            <person name="Sun Y."/>
            <person name="Zhan W."/>
            <person name="Jiang J.F."/>
            <person name="Wang Q."/>
            <person name="Zhang B."/>
            <person name="Ji P."/>
            <person name="Bell-Sakyi L."/>
            <person name="Cui X.M."/>
            <person name="Yuan T.T."/>
            <person name="Jiang B.G."/>
            <person name="Yang W.F."/>
            <person name="Lam T.T."/>
            <person name="Chang Q.C."/>
            <person name="Ding S.J."/>
            <person name="Wang X.J."/>
            <person name="Zhu J.G."/>
            <person name="Ruan X.D."/>
            <person name="Zhao L."/>
            <person name="Wei J.T."/>
            <person name="Ye R.Z."/>
            <person name="Que T.C."/>
            <person name="Du C.H."/>
            <person name="Zhou Y.H."/>
            <person name="Cheng J.X."/>
            <person name="Dai P.F."/>
            <person name="Guo W.B."/>
            <person name="Han X.H."/>
            <person name="Huang E.J."/>
            <person name="Li L.F."/>
            <person name="Wei W."/>
            <person name="Gao Y.C."/>
            <person name="Liu J.Z."/>
            <person name="Shao H.Z."/>
            <person name="Wang X."/>
            <person name="Wang C.C."/>
            <person name="Yang T.C."/>
            <person name="Huo Q.B."/>
            <person name="Li W."/>
            <person name="Chen H.Y."/>
            <person name="Chen S.E."/>
            <person name="Zhou L.G."/>
            <person name="Ni X.B."/>
            <person name="Tian J.H."/>
            <person name="Sheng Y."/>
            <person name="Liu T."/>
            <person name="Pan Y.S."/>
            <person name="Xia L.Y."/>
            <person name="Li J."/>
            <person name="Zhao F."/>
            <person name="Cao W.C."/>
        </authorList>
    </citation>
    <scope>NUCLEOTIDE SEQUENCE</scope>
    <source>
        <strain evidence="4">Rmic-2018</strain>
    </source>
</reference>
<dbReference type="PANTHER" id="PTHR15228:SF25">
    <property type="entry name" value="F-BAR DOMAIN-CONTAINING PROTEIN"/>
    <property type="match status" value="1"/>
</dbReference>
<sequence>MVMGDDVRAQEHPGGTSVPHHHHHPEEDEEDLGEDDKDEGDHHHDDEEEEAVVAALRSLVAQLPPLHARTLAALLRHLARVAAHSHLNQMPAGNLAIVFGPTLLRTRQVLMDTGRRMCKLIL</sequence>
<dbReference type="Proteomes" id="UP000821866">
    <property type="component" value="Chromosome 11"/>
</dbReference>
<gene>
    <name evidence="4" type="ORF">HPB51_010652</name>
</gene>
<organism evidence="4 5">
    <name type="scientific">Rhipicephalus microplus</name>
    <name type="common">Cattle tick</name>
    <name type="synonym">Boophilus microplus</name>
    <dbReference type="NCBI Taxonomy" id="6941"/>
    <lineage>
        <taxon>Eukaryota</taxon>
        <taxon>Metazoa</taxon>
        <taxon>Ecdysozoa</taxon>
        <taxon>Arthropoda</taxon>
        <taxon>Chelicerata</taxon>
        <taxon>Arachnida</taxon>
        <taxon>Acari</taxon>
        <taxon>Parasitiformes</taxon>
        <taxon>Ixodida</taxon>
        <taxon>Ixodoidea</taxon>
        <taxon>Ixodidae</taxon>
        <taxon>Rhipicephalinae</taxon>
        <taxon>Rhipicephalus</taxon>
        <taxon>Boophilus</taxon>
    </lineage>
</organism>
<dbReference type="Pfam" id="PF00620">
    <property type="entry name" value="RhoGAP"/>
    <property type="match status" value="1"/>
</dbReference>
<evidence type="ECO:0000313" key="4">
    <source>
        <dbReference type="EMBL" id="KAH8035900.1"/>
    </source>
</evidence>
<keyword evidence="5" id="KW-1185">Reference proteome</keyword>
<accession>A0A9J6EP69</accession>
<evidence type="ECO:0000313" key="5">
    <source>
        <dbReference type="Proteomes" id="UP000821866"/>
    </source>
</evidence>
<feature type="compositionally biased region" description="Basic and acidic residues" evidence="2">
    <location>
        <begin position="1"/>
        <end position="11"/>
    </location>
</feature>
<reference evidence="4" key="2">
    <citation type="submission" date="2021-09" db="EMBL/GenBank/DDBJ databases">
        <authorList>
            <person name="Jia N."/>
            <person name="Wang J."/>
            <person name="Shi W."/>
            <person name="Du L."/>
            <person name="Sun Y."/>
            <person name="Zhan W."/>
            <person name="Jiang J."/>
            <person name="Wang Q."/>
            <person name="Zhang B."/>
            <person name="Ji P."/>
            <person name="Sakyi L.B."/>
            <person name="Cui X."/>
            <person name="Yuan T."/>
            <person name="Jiang B."/>
            <person name="Yang W."/>
            <person name="Lam T.T.-Y."/>
            <person name="Chang Q."/>
            <person name="Ding S."/>
            <person name="Wang X."/>
            <person name="Zhu J."/>
            <person name="Ruan X."/>
            <person name="Zhao L."/>
            <person name="Wei J."/>
            <person name="Que T."/>
            <person name="Du C."/>
            <person name="Cheng J."/>
            <person name="Dai P."/>
            <person name="Han X."/>
            <person name="Huang E."/>
            <person name="Gao Y."/>
            <person name="Liu J."/>
            <person name="Shao H."/>
            <person name="Ye R."/>
            <person name="Li L."/>
            <person name="Wei W."/>
            <person name="Wang X."/>
            <person name="Wang C."/>
            <person name="Huo Q."/>
            <person name="Li W."/>
            <person name="Guo W."/>
            <person name="Chen H."/>
            <person name="Chen S."/>
            <person name="Zhou L."/>
            <person name="Zhou L."/>
            <person name="Ni X."/>
            <person name="Tian J."/>
            <person name="Zhou Y."/>
            <person name="Sheng Y."/>
            <person name="Liu T."/>
            <person name="Pan Y."/>
            <person name="Xia L."/>
            <person name="Li J."/>
            <person name="Zhao F."/>
            <person name="Cao W."/>
        </authorList>
    </citation>
    <scope>NUCLEOTIDE SEQUENCE</scope>
    <source>
        <strain evidence="4">Rmic-2018</strain>
        <tissue evidence="4">Larvae</tissue>
    </source>
</reference>
<dbReference type="Gene3D" id="1.10.555.10">
    <property type="entry name" value="Rho GTPase activation protein"/>
    <property type="match status" value="1"/>
</dbReference>
<protein>
    <recommendedName>
        <fullName evidence="3">Rho-GAP domain-containing protein</fullName>
    </recommendedName>
</protein>
<dbReference type="InterPro" id="IPR008936">
    <property type="entry name" value="Rho_GTPase_activation_prot"/>
</dbReference>
<evidence type="ECO:0000256" key="1">
    <source>
        <dbReference type="ARBA" id="ARBA00022468"/>
    </source>
</evidence>
<dbReference type="InterPro" id="IPR051025">
    <property type="entry name" value="RhoGAP"/>
</dbReference>
<dbReference type="EMBL" id="JABSTU010000003">
    <property type="protein sequence ID" value="KAH8035900.1"/>
    <property type="molecule type" value="Genomic_DNA"/>
</dbReference>
<proteinExistence type="predicted"/>
<comment type="caution">
    <text evidence="4">The sequence shown here is derived from an EMBL/GenBank/DDBJ whole genome shotgun (WGS) entry which is preliminary data.</text>
</comment>
<feature type="region of interest" description="Disordered" evidence="2">
    <location>
        <begin position="1"/>
        <end position="50"/>
    </location>
</feature>
<dbReference type="InterPro" id="IPR000198">
    <property type="entry name" value="RhoGAP_dom"/>
</dbReference>
<dbReference type="GO" id="GO:0007165">
    <property type="term" value="P:signal transduction"/>
    <property type="evidence" value="ECO:0007669"/>
    <property type="project" value="InterPro"/>
</dbReference>
<evidence type="ECO:0000256" key="2">
    <source>
        <dbReference type="SAM" id="MobiDB-lite"/>
    </source>
</evidence>
<feature type="compositionally biased region" description="Acidic residues" evidence="2">
    <location>
        <begin position="27"/>
        <end position="38"/>
    </location>
</feature>
<dbReference type="AlphaFoldDB" id="A0A9J6EP69"/>